<dbReference type="Pfam" id="PF04957">
    <property type="entry name" value="RMF"/>
    <property type="match status" value="1"/>
</dbReference>
<feature type="region of interest" description="Disordered" evidence="1">
    <location>
        <begin position="66"/>
        <end position="85"/>
    </location>
</feature>
<dbReference type="Proteomes" id="UP000199648">
    <property type="component" value="Unassembled WGS sequence"/>
</dbReference>
<dbReference type="RefSeq" id="WP_092992923.1">
    <property type="nucleotide sequence ID" value="NZ_FMWD01000002.1"/>
</dbReference>
<dbReference type="STRING" id="415747.SAMN03097708_00843"/>
<evidence type="ECO:0000313" key="2">
    <source>
        <dbReference type="EMBL" id="SCZ52979.1"/>
    </source>
</evidence>
<organism evidence="2 3">
    <name type="scientific">Thiohalomonas denitrificans</name>
    <dbReference type="NCBI Taxonomy" id="415747"/>
    <lineage>
        <taxon>Bacteria</taxon>
        <taxon>Pseudomonadati</taxon>
        <taxon>Pseudomonadota</taxon>
        <taxon>Gammaproteobacteria</taxon>
        <taxon>Thiohalomonadales</taxon>
        <taxon>Thiohalomonadaceae</taxon>
        <taxon>Thiohalomonas</taxon>
    </lineage>
</organism>
<accession>A0A1G5PVA8</accession>
<protein>
    <submittedName>
        <fullName evidence="2">Uncharacterized protein</fullName>
    </submittedName>
</protein>
<sequence length="85" mass="10146">MIRLYYDKPEKNMTHERGTVRNLSAYSRGMFAFVHSHPLADNPYHYPTPDWEDWRNGWKEMQRIAAQRTSETARENGLKIPHSQK</sequence>
<gene>
    <name evidence="2" type="ORF">SAMN03097708_00843</name>
</gene>
<dbReference type="InterPro" id="IPR007040">
    <property type="entry name" value="Ribosome_modulation_factor"/>
</dbReference>
<proteinExistence type="predicted"/>
<name>A0A1G5PVA8_9GAMM</name>
<keyword evidence="3" id="KW-1185">Reference proteome</keyword>
<dbReference type="AlphaFoldDB" id="A0A1G5PVA8"/>
<evidence type="ECO:0000256" key="1">
    <source>
        <dbReference type="SAM" id="MobiDB-lite"/>
    </source>
</evidence>
<evidence type="ECO:0000313" key="3">
    <source>
        <dbReference type="Proteomes" id="UP000199648"/>
    </source>
</evidence>
<reference evidence="2 3" key="1">
    <citation type="submission" date="2016-10" db="EMBL/GenBank/DDBJ databases">
        <authorList>
            <person name="de Groot N.N."/>
        </authorList>
    </citation>
    <scope>NUCLEOTIDE SEQUENCE [LARGE SCALE GENOMIC DNA]</scope>
    <source>
        <strain evidence="2 3">HLD2</strain>
    </source>
</reference>
<dbReference type="EMBL" id="FMWD01000002">
    <property type="protein sequence ID" value="SCZ52979.1"/>
    <property type="molecule type" value="Genomic_DNA"/>
</dbReference>